<dbReference type="Proteomes" id="UP000218209">
    <property type="component" value="Unassembled WGS sequence"/>
</dbReference>
<protein>
    <submittedName>
        <fullName evidence="2">Uncharacterized protein</fullName>
    </submittedName>
</protein>
<keyword evidence="3" id="KW-1185">Reference proteome</keyword>
<evidence type="ECO:0000313" key="3">
    <source>
        <dbReference type="Proteomes" id="UP000218209"/>
    </source>
</evidence>
<evidence type="ECO:0000256" key="1">
    <source>
        <dbReference type="SAM" id="MobiDB-lite"/>
    </source>
</evidence>
<feature type="region of interest" description="Disordered" evidence="1">
    <location>
        <begin position="61"/>
        <end position="81"/>
    </location>
</feature>
<feature type="region of interest" description="Disordered" evidence="1">
    <location>
        <begin position="141"/>
        <end position="163"/>
    </location>
</feature>
<dbReference type="AlphaFoldDB" id="A0A1X6PA61"/>
<accession>A0A1X6PA61</accession>
<feature type="region of interest" description="Disordered" evidence="1">
    <location>
        <begin position="28"/>
        <end position="48"/>
    </location>
</feature>
<proteinExistence type="predicted"/>
<name>A0A1X6PA61_PORUM</name>
<dbReference type="EMBL" id="KV918836">
    <property type="protein sequence ID" value="OSX77523.1"/>
    <property type="molecule type" value="Genomic_DNA"/>
</dbReference>
<gene>
    <name evidence="2" type="ORF">BU14_0146s0014</name>
</gene>
<feature type="compositionally biased region" description="Basic residues" evidence="1">
    <location>
        <begin position="61"/>
        <end position="77"/>
    </location>
</feature>
<reference evidence="2 3" key="1">
    <citation type="submission" date="2017-03" db="EMBL/GenBank/DDBJ databases">
        <title>WGS assembly of Porphyra umbilicalis.</title>
        <authorList>
            <person name="Brawley S.H."/>
            <person name="Blouin N.A."/>
            <person name="Ficko-Blean E."/>
            <person name="Wheeler G.L."/>
            <person name="Lohr M."/>
            <person name="Goodson H.V."/>
            <person name="Jenkins J.W."/>
            <person name="Blaby-Haas C.E."/>
            <person name="Helliwell K.E."/>
            <person name="Chan C."/>
            <person name="Marriage T."/>
            <person name="Bhattacharya D."/>
            <person name="Klein A.S."/>
            <person name="Badis Y."/>
            <person name="Brodie J."/>
            <person name="Cao Y."/>
            <person name="Collen J."/>
            <person name="Dittami S.M."/>
            <person name="Gachon C.M."/>
            <person name="Green B.R."/>
            <person name="Karpowicz S."/>
            <person name="Kim J.W."/>
            <person name="Kudahl U."/>
            <person name="Lin S."/>
            <person name="Michel G."/>
            <person name="Mittag M."/>
            <person name="Olson B.J."/>
            <person name="Pangilinan J."/>
            <person name="Peng Y."/>
            <person name="Qiu H."/>
            <person name="Shu S."/>
            <person name="Singer J.T."/>
            <person name="Smith A.G."/>
            <person name="Sprecher B.N."/>
            <person name="Wagner V."/>
            <person name="Wang W."/>
            <person name="Wang Z.-Y."/>
            <person name="Yan J."/>
            <person name="Yarish C."/>
            <person name="Zoeuner-Riek S."/>
            <person name="Zhuang Y."/>
            <person name="Zou Y."/>
            <person name="Lindquist E.A."/>
            <person name="Grimwood J."/>
            <person name="Barry K."/>
            <person name="Rokhsar D.S."/>
            <person name="Schmutz J."/>
            <person name="Stiller J.W."/>
            <person name="Grossman A.R."/>
            <person name="Prochnik S.E."/>
        </authorList>
    </citation>
    <scope>NUCLEOTIDE SEQUENCE [LARGE SCALE GENOMIC DNA]</scope>
    <source>
        <strain evidence="2">4086291</strain>
    </source>
</reference>
<evidence type="ECO:0000313" key="2">
    <source>
        <dbReference type="EMBL" id="OSX77523.1"/>
    </source>
</evidence>
<organism evidence="2 3">
    <name type="scientific">Porphyra umbilicalis</name>
    <name type="common">Purple laver</name>
    <name type="synonym">Red alga</name>
    <dbReference type="NCBI Taxonomy" id="2786"/>
    <lineage>
        <taxon>Eukaryota</taxon>
        <taxon>Rhodophyta</taxon>
        <taxon>Bangiophyceae</taxon>
        <taxon>Bangiales</taxon>
        <taxon>Bangiaceae</taxon>
        <taxon>Porphyra</taxon>
    </lineage>
</organism>
<sequence length="163" mass="16970">MGGASAVALVPPVCASPTPHHALLLRSRRAPAARPPSAPPRRAKRWRGHDTVTNCCAAPGRHLHRHSRHPHGKRVVPRGRGLGKGTLGLAHLGGGNSNAAAAYNSRRVVWPVAGHLGARAAATAAMLPAARVALRHRDRQLCGRSPPAHGKGTQVAPTSTGRP</sequence>